<dbReference type="InterPro" id="IPR027417">
    <property type="entry name" value="P-loop_NTPase"/>
</dbReference>
<sequence>MSEMFTDKARSAMVLAAREAISFRHQAVGTEHLLLGLVIEQEGIAGILLRERGLTAEIVRQEIEALTGYGSNRKEIDPYLMPYSPRAKQVVVAATEEAKRLKIPQVGTEHLLLGLLQEEVLATKIMRDNHISLEELMKTIYEKIGIQPSKARSTKGQVSGNSAKDKTPTLDSLSRDLTALARQGKLDPVIGRNEEVRRMIQVISRRTKNNPVLVGEPGVGKTAIVEGLAQRMINGEVPEEIASKRLMMLDMGALVAGTKYRGEFEERMKKIIEEIYTQQDVILFIDELHTLIGAGGAEGAIDASNILKPALARGELQVIGATTLDEYQKYIEKDAALERRFASIHVEEPTAEDSIQILKGLRKHYEAHHHVEITDEAIQAAVQLSVRYITSRRLPDKAIDLMDETAAKARLDVTTKVSPIVLLEEEILQFEQLKNQAIQHQNFDEAAKFRKKELAKRAKLEKLVEKLESSPQTDYIASIGEGDIAEVVSQWTGIPLQQMEKKESERLINLESVLHKRVIGQSEAVSAVARSIRRARSGLKDPRRPIGSFLFLGPTGVGKTELAKTLAEAMFGEQDALVRIDMSEYMEKHSVSRLVGSPPGYVGFDEGGQLTEKIRQRPYAVILLDEIEKAHPDVFNILLQVLDDGHLTDSKGRKVDFRNTVIIMTSNLGAVALREEKSVGFGAKTVQQNHDAMEKRIREELKNSFRPELLNRIDETIVFHKLQKEELRQIVGIMAKEITSRLQELNITVKITSAVLDVLAEEGFDPEYGARPIRRAIQKKIEDPLSEALLSGEIRFGQQVTIGATKGKITIKGKEKKEKAVKTPALV</sequence>
<name>D0BNL6_9LACT</name>
<feature type="domain" description="Clp R" evidence="10">
    <location>
        <begin position="2"/>
        <end position="149"/>
    </location>
</feature>
<comment type="similarity">
    <text evidence="7">Belongs to the ClpA/ClpB family.</text>
</comment>
<proteinExistence type="inferred from homology"/>
<keyword evidence="4 7" id="KW-0143">Chaperone</keyword>
<dbReference type="SMART" id="SM00382">
    <property type="entry name" value="AAA"/>
    <property type="match status" value="2"/>
</dbReference>
<dbReference type="InterPro" id="IPR003593">
    <property type="entry name" value="AAA+_ATPase"/>
</dbReference>
<dbReference type="AlphaFoldDB" id="D0BNL6"/>
<dbReference type="Gene3D" id="1.10.1780.10">
    <property type="entry name" value="Clp, N-terminal domain"/>
    <property type="match status" value="2"/>
</dbReference>
<dbReference type="InterPro" id="IPR028299">
    <property type="entry name" value="ClpA/B_CS2"/>
</dbReference>
<evidence type="ECO:0000256" key="7">
    <source>
        <dbReference type="RuleBase" id="RU004432"/>
    </source>
</evidence>
<dbReference type="Gene3D" id="1.10.8.60">
    <property type="match status" value="2"/>
</dbReference>
<dbReference type="PANTHER" id="PTHR11638:SF18">
    <property type="entry name" value="HEAT SHOCK PROTEIN 104"/>
    <property type="match status" value="1"/>
</dbReference>
<dbReference type="FunFam" id="3.40.50.300:FF:000025">
    <property type="entry name" value="ATP-dependent Clp protease subunit"/>
    <property type="match status" value="1"/>
</dbReference>
<feature type="region of interest" description="Disordered" evidence="8">
    <location>
        <begin position="151"/>
        <end position="171"/>
    </location>
</feature>
<reference evidence="11" key="1">
    <citation type="submission" date="2009-09" db="EMBL/GenBank/DDBJ databases">
        <authorList>
            <consortium name="The Broad Institute Genome Sequencing Platform"/>
            <person name="Ward D."/>
            <person name="Feldgarden M."/>
            <person name="Earl A."/>
            <person name="Young S.K."/>
            <person name="Zeng Q."/>
            <person name="Koehrsen M."/>
            <person name="Alvarado L."/>
            <person name="Berlin A."/>
            <person name="Bochicchio J."/>
            <person name="Borenstein D."/>
            <person name="Chapman S.B."/>
            <person name="Chen Z."/>
            <person name="Engels R."/>
            <person name="Freedman E."/>
            <person name="Gellesch M."/>
            <person name="Goldberg J."/>
            <person name="Griggs A."/>
            <person name="Gujja S."/>
            <person name="Heilman E."/>
            <person name="Heiman D."/>
            <person name="Hepburn T."/>
            <person name="Howarth C."/>
            <person name="Jen D."/>
            <person name="Larson L."/>
            <person name="Lewis B."/>
            <person name="Mehta T."/>
            <person name="Park D."/>
            <person name="Pearson M."/>
            <person name="Roberts A."/>
            <person name="Saif S."/>
            <person name="Shea T."/>
            <person name="Shenoy N."/>
            <person name="Sisk P."/>
            <person name="Stolte C."/>
            <person name="Sykes S."/>
            <person name="Thomson T."/>
            <person name="Walk T."/>
            <person name="White J."/>
            <person name="Yandava C."/>
            <person name="Sibley C.D."/>
            <person name="Field T.R."/>
            <person name="Grinwis M."/>
            <person name="Eshaghurshan C.S."/>
            <person name="Surette M.G."/>
            <person name="Haas B."/>
            <person name="Nusbaum C."/>
            <person name="Birren B."/>
        </authorList>
    </citation>
    <scope>NUCLEOTIDE SEQUENCE [LARGE SCALE GENOMIC DNA]</scope>
    <source>
        <strain evidence="11">ATCC 700633</strain>
    </source>
</reference>
<dbReference type="CDD" id="cd00009">
    <property type="entry name" value="AAA"/>
    <property type="match status" value="1"/>
</dbReference>
<keyword evidence="2 7" id="KW-0547">Nucleotide-binding</keyword>
<accession>D0BNL6</accession>
<dbReference type="PROSITE" id="PS51903">
    <property type="entry name" value="CLP_R"/>
    <property type="match status" value="1"/>
</dbReference>
<keyword evidence="12" id="KW-1185">Reference proteome</keyword>
<comment type="caution">
    <text evidence="11">The sequence shown here is derived from an EMBL/GenBank/DDBJ whole genome shotgun (WGS) entry which is preliminary data.</text>
</comment>
<dbReference type="Gene3D" id="3.40.50.300">
    <property type="entry name" value="P-loop containing nucleotide triphosphate hydrolases"/>
    <property type="match status" value="2"/>
</dbReference>
<dbReference type="PRINTS" id="PR00300">
    <property type="entry name" value="CLPPROTEASEA"/>
</dbReference>
<dbReference type="FunFam" id="3.40.50.300:FF:000010">
    <property type="entry name" value="Chaperone clpB 1, putative"/>
    <property type="match status" value="1"/>
</dbReference>
<dbReference type="GO" id="GO:0005737">
    <property type="term" value="C:cytoplasm"/>
    <property type="evidence" value="ECO:0007669"/>
    <property type="project" value="TreeGrafter"/>
</dbReference>
<dbReference type="GO" id="GO:0016887">
    <property type="term" value="F:ATP hydrolysis activity"/>
    <property type="evidence" value="ECO:0007669"/>
    <property type="project" value="InterPro"/>
</dbReference>
<dbReference type="InterPro" id="IPR019489">
    <property type="entry name" value="Clp_ATPase_C"/>
</dbReference>
<dbReference type="Pfam" id="PF00004">
    <property type="entry name" value="AAA"/>
    <property type="match status" value="1"/>
</dbReference>
<dbReference type="InterPro" id="IPR001943">
    <property type="entry name" value="UVR_dom"/>
</dbReference>
<dbReference type="PROSITE" id="PS50151">
    <property type="entry name" value="UVR"/>
    <property type="match status" value="1"/>
</dbReference>
<dbReference type="eggNOG" id="COG0542">
    <property type="taxonomic scope" value="Bacteria"/>
</dbReference>
<evidence type="ECO:0000256" key="5">
    <source>
        <dbReference type="ARBA" id="ARBA00025613"/>
    </source>
</evidence>
<evidence type="ECO:0008006" key="13">
    <source>
        <dbReference type="Google" id="ProtNLM"/>
    </source>
</evidence>
<dbReference type="Gene3D" id="4.10.860.10">
    <property type="entry name" value="UVR domain"/>
    <property type="match status" value="1"/>
</dbReference>
<dbReference type="STRING" id="626369.HMPREF0446_01551"/>
<dbReference type="InterPro" id="IPR001270">
    <property type="entry name" value="ClpA/B"/>
</dbReference>
<dbReference type="PROSITE" id="PS00870">
    <property type="entry name" value="CLPAB_1"/>
    <property type="match status" value="1"/>
</dbReference>
<evidence type="ECO:0000256" key="6">
    <source>
        <dbReference type="PROSITE-ProRule" id="PRU01251"/>
    </source>
</evidence>
<dbReference type="SUPFAM" id="SSF52540">
    <property type="entry name" value="P-loop containing nucleoside triphosphate hydrolases"/>
    <property type="match status" value="2"/>
</dbReference>
<dbReference type="CDD" id="cd19499">
    <property type="entry name" value="RecA-like_ClpB_Hsp104-like"/>
    <property type="match status" value="1"/>
</dbReference>
<dbReference type="HOGENOM" id="CLU_005070_4_1_9"/>
<dbReference type="InterPro" id="IPR050130">
    <property type="entry name" value="ClpA_ClpB"/>
</dbReference>
<evidence type="ECO:0000259" key="9">
    <source>
        <dbReference type="PROSITE" id="PS50151"/>
    </source>
</evidence>
<protein>
    <recommendedName>
        <fullName evidence="13">ATP-dependent Clp protease ATP-binding subunit ClpC</fullName>
    </recommendedName>
</protein>
<dbReference type="InterPro" id="IPR003959">
    <property type="entry name" value="ATPase_AAA_core"/>
</dbReference>
<dbReference type="GO" id="GO:0034605">
    <property type="term" value="P:cellular response to heat"/>
    <property type="evidence" value="ECO:0007669"/>
    <property type="project" value="TreeGrafter"/>
</dbReference>
<dbReference type="RefSeq" id="WP_006703827.1">
    <property type="nucleotide sequence ID" value="NZ_KI391971.1"/>
</dbReference>
<feature type="compositionally biased region" description="Polar residues" evidence="8">
    <location>
        <begin position="151"/>
        <end position="162"/>
    </location>
</feature>
<dbReference type="InterPro" id="IPR041546">
    <property type="entry name" value="ClpA/ClpB_AAA_lid"/>
</dbReference>
<dbReference type="Pfam" id="PF10431">
    <property type="entry name" value="ClpB_D2-small"/>
    <property type="match status" value="1"/>
</dbReference>
<evidence type="ECO:0000256" key="3">
    <source>
        <dbReference type="ARBA" id="ARBA00022840"/>
    </source>
</evidence>
<evidence type="ECO:0000256" key="8">
    <source>
        <dbReference type="SAM" id="MobiDB-lite"/>
    </source>
</evidence>
<dbReference type="InterPro" id="IPR004176">
    <property type="entry name" value="Clp_R_N"/>
</dbReference>
<evidence type="ECO:0000256" key="1">
    <source>
        <dbReference type="ARBA" id="ARBA00022737"/>
    </source>
</evidence>
<dbReference type="Pfam" id="PF07724">
    <property type="entry name" value="AAA_2"/>
    <property type="match status" value="1"/>
</dbReference>
<dbReference type="Pfam" id="PF02861">
    <property type="entry name" value="Clp_N"/>
    <property type="match status" value="1"/>
</dbReference>
<evidence type="ECO:0000313" key="11">
    <source>
        <dbReference type="EMBL" id="EEW92359.1"/>
    </source>
</evidence>
<evidence type="ECO:0000256" key="4">
    <source>
        <dbReference type="ARBA" id="ARBA00023186"/>
    </source>
</evidence>
<keyword evidence="3 7" id="KW-0067">ATP-binding</keyword>
<dbReference type="SUPFAM" id="SSF81923">
    <property type="entry name" value="Double Clp-N motif"/>
    <property type="match status" value="1"/>
</dbReference>
<dbReference type="EMBL" id="ACRF02000017">
    <property type="protein sequence ID" value="EEW92359.1"/>
    <property type="molecule type" value="Genomic_DNA"/>
</dbReference>
<dbReference type="Proteomes" id="UP000002939">
    <property type="component" value="Unassembled WGS sequence"/>
</dbReference>
<dbReference type="InterPro" id="IPR036628">
    <property type="entry name" value="Clp_N_dom_sf"/>
</dbReference>
<dbReference type="GO" id="GO:0005524">
    <property type="term" value="F:ATP binding"/>
    <property type="evidence" value="ECO:0007669"/>
    <property type="project" value="UniProtKB-KW"/>
</dbReference>
<gene>
    <name evidence="11" type="ORF">HMPREF0446_01551</name>
</gene>
<keyword evidence="1 6" id="KW-0677">Repeat</keyword>
<dbReference type="PROSITE" id="PS00871">
    <property type="entry name" value="CLPAB_2"/>
    <property type="match status" value="1"/>
</dbReference>
<dbReference type="Pfam" id="PF17871">
    <property type="entry name" value="AAA_lid_9"/>
    <property type="match status" value="1"/>
</dbReference>
<evidence type="ECO:0000256" key="2">
    <source>
        <dbReference type="ARBA" id="ARBA00022741"/>
    </source>
</evidence>
<evidence type="ECO:0000313" key="12">
    <source>
        <dbReference type="Proteomes" id="UP000002939"/>
    </source>
</evidence>
<evidence type="ECO:0000259" key="10">
    <source>
        <dbReference type="PROSITE" id="PS51903"/>
    </source>
</evidence>
<dbReference type="OrthoDB" id="9803641at2"/>
<organism evidence="11 12">
    <name type="scientific">Granulicatella elegans ATCC 700633</name>
    <dbReference type="NCBI Taxonomy" id="626369"/>
    <lineage>
        <taxon>Bacteria</taxon>
        <taxon>Bacillati</taxon>
        <taxon>Bacillota</taxon>
        <taxon>Bacilli</taxon>
        <taxon>Lactobacillales</taxon>
        <taxon>Carnobacteriaceae</taxon>
        <taxon>Granulicatella</taxon>
    </lineage>
</organism>
<reference evidence="11" key="2">
    <citation type="submission" date="2011-10" db="EMBL/GenBank/DDBJ databases">
        <title>The Genome Sequence of Granulicatella elegans ATCC 700633.</title>
        <authorList>
            <consortium name="The Broad Institute Genome Sequencing Platform"/>
            <consortium name="The Broad Institute Genome Sequencing Center for Infectious Disease"/>
            <person name="Earl A."/>
            <person name="Ward D."/>
            <person name="Feldgarden M."/>
            <person name="Gevers D."/>
            <person name="Sibley C.D."/>
            <person name="Field T.R."/>
            <person name="Grinwis M."/>
            <person name="Eshaghurshan C.S."/>
            <person name="Surette M.G."/>
            <person name="Young S.K."/>
            <person name="Zeng Q."/>
            <person name="Gargeya S."/>
            <person name="Fitzgerald M."/>
            <person name="Haas B."/>
            <person name="Abouelleil A."/>
            <person name="Alvarado L."/>
            <person name="Arachchi H.M."/>
            <person name="Berlin A."/>
            <person name="Brown A."/>
            <person name="Chapman S.B."/>
            <person name="Chen Z."/>
            <person name="Dunbar C."/>
            <person name="Freedman E."/>
            <person name="Gearin G."/>
            <person name="Goldberg J."/>
            <person name="Griggs A."/>
            <person name="Gujja S."/>
            <person name="Heiman D."/>
            <person name="Howarth C."/>
            <person name="Larson L."/>
            <person name="Lui A."/>
            <person name="MacDonald P.J.P."/>
            <person name="Montmayeur A."/>
            <person name="Murphy C."/>
            <person name="Neiman D."/>
            <person name="Pearson M."/>
            <person name="Priest M."/>
            <person name="Roberts A."/>
            <person name="Saif S."/>
            <person name="Shea T."/>
            <person name="Shenoy N."/>
            <person name="Sisk P."/>
            <person name="Stolte C."/>
            <person name="Sykes S."/>
            <person name="Wortman J."/>
            <person name="Nusbaum C."/>
            <person name="Birren B."/>
        </authorList>
    </citation>
    <scope>NUCLEOTIDE SEQUENCE [LARGE SCALE GENOMIC DNA]</scope>
    <source>
        <strain evidence="11">ATCC 700633</strain>
    </source>
</reference>
<comment type="function">
    <text evidence="5">Part of a stress-induced multi-chaperone system, it is involved in the recovery of the cell from heat-induced damage, in cooperation with DnaK, DnaJ and GrpE. Acts before DnaK, in the processing of protein aggregates. Protein binding stimulates the ATPase activity; ATP hydrolysis unfolds the denatured protein aggregates, which probably helps expose new hydrophobic binding sites on the surface of ClpB-bound aggregates, contributing to the solubilization and refolding of denatured protein aggregates by DnaK.</text>
</comment>
<dbReference type="SMART" id="SM01086">
    <property type="entry name" value="ClpB_D2-small"/>
    <property type="match status" value="1"/>
</dbReference>
<feature type="domain" description="UVR" evidence="9">
    <location>
        <begin position="424"/>
        <end position="459"/>
    </location>
</feature>
<dbReference type="PANTHER" id="PTHR11638">
    <property type="entry name" value="ATP-DEPENDENT CLP PROTEASE"/>
    <property type="match status" value="1"/>
</dbReference>
<dbReference type="InterPro" id="IPR018368">
    <property type="entry name" value="ClpA/B_CS1"/>
</dbReference>